<feature type="compositionally biased region" description="Low complexity" evidence="1">
    <location>
        <begin position="162"/>
        <end position="181"/>
    </location>
</feature>
<proteinExistence type="predicted"/>
<sequence>MANVQAASSSEGSKPPAFKTPSMKAPECFDGTHPFKVINPNYLLNSWRLFEYQLFTLFGDPNEVRKDETELASLRMKEDGQVSLYLSDFKSLVSRIWDWGEQALIHNFRKGLPTRILHQLASHSSRIDSLQYLMDITVELDTRYHERKNEKSHHQGKKPEASKSNYSHPKNSSSSSQQKSKNFQKREKPHSSLLNEVFKFMNSEKERRIKGHLGTYYGGKHSLHFYFKRPKNKLTQPSGKFPSW</sequence>
<gene>
    <name evidence="3" type="ORF">O181_005983</name>
</gene>
<accession>A0A9Q3GG40</accession>
<dbReference type="Proteomes" id="UP000765509">
    <property type="component" value="Unassembled WGS sequence"/>
</dbReference>
<organism evidence="3 4">
    <name type="scientific">Austropuccinia psidii MF-1</name>
    <dbReference type="NCBI Taxonomy" id="1389203"/>
    <lineage>
        <taxon>Eukaryota</taxon>
        <taxon>Fungi</taxon>
        <taxon>Dikarya</taxon>
        <taxon>Basidiomycota</taxon>
        <taxon>Pucciniomycotina</taxon>
        <taxon>Pucciniomycetes</taxon>
        <taxon>Pucciniales</taxon>
        <taxon>Sphaerophragmiaceae</taxon>
        <taxon>Austropuccinia</taxon>
    </lineage>
</organism>
<evidence type="ECO:0000256" key="1">
    <source>
        <dbReference type="SAM" id="MobiDB-lite"/>
    </source>
</evidence>
<dbReference type="AlphaFoldDB" id="A0A9Q3GG40"/>
<reference evidence="3" key="1">
    <citation type="submission" date="2021-03" db="EMBL/GenBank/DDBJ databases">
        <title>Draft genome sequence of rust myrtle Austropuccinia psidii MF-1, a brazilian biotype.</title>
        <authorList>
            <person name="Quecine M.C."/>
            <person name="Pachon D.M.R."/>
            <person name="Bonatelli M.L."/>
            <person name="Correr F.H."/>
            <person name="Franceschini L.M."/>
            <person name="Leite T.F."/>
            <person name="Margarido G.R.A."/>
            <person name="Almeida C.A."/>
            <person name="Ferrarezi J.A."/>
            <person name="Labate C.A."/>
        </authorList>
    </citation>
    <scope>NUCLEOTIDE SEQUENCE</scope>
    <source>
        <strain evidence="3">MF-1</strain>
    </source>
</reference>
<keyword evidence="4" id="KW-1185">Reference proteome</keyword>
<evidence type="ECO:0000313" key="3">
    <source>
        <dbReference type="EMBL" id="MBW0466268.1"/>
    </source>
</evidence>
<name>A0A9Q3GG40_9BASI</name>
<feature type="region of interest" description="Disordered" evidence="1">
    <location>
        <begin position="146"/>
        <end position="189"/>
    </location>
</feature>
<evidence type="ECO:0000313" key="4">
    <source>
        <dbReference type="Proteomes" id="UP000765509"/>
    </source>
</evidence>
<dbReference type="EMBL" id="AVOT02001256">
    <property type="protein sequence ID" value="MBW0466268.1"/>
    <property type="molecule type" value="Genomic_DNA"/>
</dbReference>
<evidence type="ECO:0000259" key="2">
    <source>
        <dbReference type="Pfam" id="PF03732"/>
    </source>
</evidence>
<protein>
    <recommendedName>
        <fullName evidence="2">Retrotransposon gag domain-containing protein</fullName>
    </recommendedName>
</protein>
<feature type="compositionally biased region" description="Polar residues" evidence="1">
    <location>
        <begin position="1"/>
        <end position="12"/>
    </location>
</feature>
<feature type="region of interest" description="Disordered" evidence="1">
    <location>
        <begin position="1"/>
        <end position="23"/>
    </location>
</feature>
<comment type="caution">
    <text evidence="3">The sequence shown here is derived from an EMBL/GenBank/DDBJ whole genome shotgun (WGS) entry which is preliminary data.</text>
</comment>
<feature type="domain" description="Retrotransposon gag" evidence="2">
    <location>
        <begin position="44"/>
        <end position="113"/>
    </location>
</feature>
<feature type="compositionally biased region" description="Basic and acidic residues" evidence="1">
    <location>
        <begin position="146"/>
        <end position="161"/>
    </location>
</feature>
<dbReference type="InterPro" id="IPR005162">
    <property type="entry name" value="Retrotrans_gag_dom"/>
</dbReference>
<dbReference type="Pfam" id="PF03732">
    <property type="entry name" value="Retrotrans_gag"/>
    <property type="match status" value="1"/>
</dbReference>